<protein>
    <submittedName>
        <fullName evidence="1">EspA family secreted protein</fullName>
    </submittedName>
</protein>
<name>E3BEJ5_9VIBR</name>
<dbReference type="Proteomes" id="UP000002943">
    <property type="component" value="Unassembled WGS sequence"/>
</dbReference>
<dbReference type="AlphaFoldDB" id="E3BEJ5"/>
<dbReference type="EMBL" id="AEIU01000002">
    <property type="protein sequence ID" value="EFP98612.1"/>
    <property type="molecule type" value="Genomic_DNA"/>
</dbReference>
<dbReference type="OrthoDB" id="8594867at2"/>
<gene>
    <name evidence="1" type="ORF">VIBC2010_08693</name>
</gene>
<dbReference type="RefSeq" id="WP_009599286.1">
    <property type="nucleotide sequence ID" value="NZ_AEIU01000002.1"/>
</dbReference>
<dbReference type="InterPro" id="IPR005095">
    <property type="entry name" value="EspA"/>
</dbReference>
<dbReference type="Pfam" id="PF03433">
    <property type="entry name" value="EspA"/>
    <property type="match status" value="2"/>
</dbReference>
<sequence>MYQVDNSINSPLSLHNDKAEKINASKGDSVLSGGIAVLYLFMNLLSEMADAKYSQMQSKADVSREAQSKANEVDEIIAGMLKDNATDKLPPDVVKYMQDNGITVDGVSITEYLKANDPAAPFLDKLKSKIEESGPSGMQSYSWQDVVSYMDKHGIKVDGKRACDYIWSLPEVGYQSGQRISKAHMQHMYDALESASGLDKGKMQAVKAALETVSNRASDFVSQSQLQLQKIMQTYNVTVSLVNSMQTMLAEMNKSIAQNIR</sequence>
<organism evidence="1 2">
    <name type="scientific">Vibrio caribbeanicus ATCC BAA-2122</name>
    <dbReference type="NCBI Taxonomy" id="796620"/>
    <lineage>
        <taxon>Bacteria</taxon>
        <taxon>Pseudomonadati</taxon>
        <taxon>Pseudomonadota</taxon>
        <taxon>Gammaproteobacteria</taxon>
        <taxon>Vibrionales</taxon>
        <taxon>Vibrionaceae</taxon>
        <taxon>Vibrio</taxon>
    </lineage>
</organism>
<reference evidence="1 2" key="1">
    <citation type="journal article" date="2012" name="Int. J. Syst. Evol. Microbiol.">
        <title>Vibrio caribbeanicus sp. nov., isolated from the marine sponge Scleritoderma cyanea.</title>
        <authorList>
            <person name="Hoffmann M."/>
            <person name="Monday S.R."/>
            <person name="Allard M.W."/>
            <person name="Strain E.A."/>
            <person name="Whittaker P."/>
            <person name="Naum M."/>
            <person name="McCarthy P.J."/>
            <person name="Lopez J.V."/>
            <person name="Fischer M."/>
            <person name="Brown E.W."/>
        </authorList>
    </citation>
    <scope>NUCLEOTIDE SEQUENCE [LARGE SCALE GENOMIC DNA]</scope>
    <source>
        <strain evidence="1 2">ATCC BAA-2122</strain>
    </source>
</reference>
<dbReference type="eggNOG" id="ENOG5032S8A">
    <property type="taxonomic scope" value="Bacteria"/>
</dbReference>
<evidence type="ECO:0000313" key="2">
    <source>
        <dbReference type="Proteomes" id="UP000002943"/>
    </source>
</evidence>
<accession>E3BEJ5</accession>
<keyword evidence="2" id="KW-1185">Reference proteome</keyword>
<proteinExistence type="predicted"/>
<dbReference type="STRING" id="796620.VIBC2010_08693"/>
<comment type="caution">
    <text evidence="1">The sequence shown here is derived from an EMBL/GenBank/DDBJ whole genome shotgun (WGS) entry which is preliminary data.</text>
</comment>
<dbReference type="SUPFAM" id="SSF116927">
    <property type="entry name" value="EspA/CesA-like"/>
    <property type="match status" value="1"/>
</dbReference>
<evidence type="ECO:0000313" key="1">
    <source>
        <dbReference type="EMBL" id="EFP98612.1"/>
    </source>
</evidence>
<dbReference type="InterPro" id="IPR035074">
    <property type="entry name" value="EspA/CesA-like"/>
</dbReference>